<evidence type="ECO:0000256" key="9">
    <source>
        <dbReference type="PIRSR" id="PIRSR608597-3"/>
    </source>
</evidence>
<feature type="disulfide bond" evidence="9">
    <location>
        <begin position="44"/>
        <end position="49"/>
    </location>
</feature>
<feature type="disulfide bond" evidence="9">
    <location>
        <begin position="32"/>
        <end position="38"/>
    </location>
</feature>
<accession>A0A1B6CQ25</accession>
<dbReference type="SUPFAM" id="SSF53955">
    <property type="entry name" value="Lysozyme-like"/>
    <property type="match status" value="1"/>
</dbReference>
<dbReference type="Gene3D" id="1.10.530.10">
    <property type="match status" value="1"/>
</dbReference>
<evidence type="ECO:0000256" key="10">
    <source>
        <dbReference type="SAM" id="SignalP"/>
    </source>
</evidence>
<name>A0A1B6CQ25_9HEMI</name>
<evidence type="ECO:0000256" key="6">
    <source>
        <dbReference type="ARBA" id="ARBA00023022"/>
    </source>
</evidence>
<dbReference type="PANTHER" id="PTHR11195:SF13">
    <property type="entry name" value="INVERTEBRATE-TYPE LYSOZYME 2-RELATED"/>
    <property type="match status" value="1"/>
</dbReference>
<dbReference type="GO" id="GO:0042742">
    <property type="term" value="P:defense response to bacterium"/>
    <property type="evidence" value="ECO:0007669"/>
    <property type="project" value="UniProtKB-KW"/>
</dbReference>
<feature type="disulfide bond" evidence="9">
    <location>
        <begin position="81"/>
        <end position="87"/>
    </location>
</feature>
<dbReference type="PROSITE" id="PS51909">
    <property type="entry name" value="LYSOZYME_I"/>
    <property type="match status" value="1"/>
</dbReference>
<dbReference type="InterPro" id="IPR008597">
    <property type="entry name" value="Invert_lysozyme"/>
</dbReference>
<dbReference type="AlphaFoldDB" id="A0A1B6CQ25"/>
<evidence type="ECO:0000256" key="2">
    <source>
        <dbReference type="ARBA" id="ARBA00012732"/>
    </source>
</evidence>
<keyword evidence="8" id="KW-0326">Glycosidase</keyword>
<dbReference type="Pfam" id="PF05497">
    <property type="entry name" value="Destabilase"/>
    <property type="match status" value="1"/>
</dbReference>
<keyword evidence="5" id="KW-0378">Hydrolase</keyword>
<evidence type="ECO:0000256" key="3">
    <source>
        <dbReference type="ARBA" id="ARBA00022529"/>
    </source>
</evidence>
<evidence type="ECO:0000313" key="12">
    <source>
        <dbReference type="EMBL" id="JAS22063.1"/>
    </source>
</evidence>
<dbReference type="GO" id="GO:0003796">
    <property type="term" value="F:lysozyme activity"/>
    <property type="evidence" value="ECO:0007669"/>
    <property type="project" value="UniProtKB-EC"/>
</dbReference>
<feature type="disulfide bond" evidence="9">
    <location>
        <begin position="27"/>
        <end position="111"/>
    </location>
</feature>
<dbReference type="EMBL" id="GEDC01021682">
    <property type="protein sequence ID" value="JAS15616.1"/>
    <property type="molecule type" value="Transcribed_RNA"/>
</dbReference>
<reference evidence="11" key="1">
    <citation type="submission" date="2015-12" db="EMBL/GenBank/DDBJ databases">
        <title>De novo transcriptome assembly of four potential Pierce s Disease insect vectors from Arizona vineyards.</title>
        <authorList>
            <person name="Tassone E.E."/>
        </authorList>
    </citation>
    <scope>NUCLEOTIDE SEQUENCE</scope>
</reference>
<keyword evidence="7 9" id="KW-1015">Disulfide bond</keyword>
<proteinExistence type="predicted"/>
<dbReference type="GO" id="GO:0031640">
    <property type="term" value="P:killing of cells of another organism"/>
    <property type="evidence" value="ECO:0007669"/>
    <property type="project" value="UniProtKB-KW"/>
</dbReference>
<comment type="catalytic activity">
    <reaction evidence="1">
        <text>Hydrolysis of (1-&gt;4)-beta-linkages between N-acetylmuramic acid and N-acetyl-D-glucosamine residues in a peptidoglycan and between N-acetyl-D-glucosamine residues in chitodextrins.</text>
        <dbReference type="EC" id="3.2.1.17"/>
    </reaction>
</comment>
<evidence type="ECO:0000256" key="1">
    <source>
        <dbReference type="ARBA" id="ARBA00000632"/>
    </source>
</evidence>
<feature type="signal peptide" evidence="10">
    <location>
        <begin position="1"/>
        <end position="17"/>
    </location>
</feature>
<evidence type="ECO:0000256" key="7">
    <source>
        <dbReference type="ARBA" id="ARBA00023157"/>
    </source>
</evidence>
<keyword evidence="3" id="KW-0929">Antimicrobial</keyword>
<dbReference type="CDD" id="cd16890">
    <property type="entry name" value="lyz_i"/>
    <property type="match status" value="1"/>
</dbReference>
<organism evidence="11">
    <name type="scientific">Clastoptera arizonana</name>
    <name type="common">Arizona spittle bug</name>
    <dbReference type="NCBI Taxonomy" id="38151"/>
    <lineage>
        <taxon>Eukaryota</taxon>
        <taxon>Metazoa</taxon>
        <taxon>Ecdysozoa</taxon>
        <taxon>Arthropoda</taxon>
        <taxon>Hexapoda</taxon>
        <taxon>Insecta</taxon>
        <taxon>Pterygota</taxon>
        <taxon>Neoptera</taxon>
        <taxon>Paraneoptera</taxon>
        <taxon>Hemiptera</taxon>
        <taxon>Auchenorrhyncha</taxon>
        <taxon>Cercopoidea</taxon>
        <taxon>Clastopteridae</taxon>
        <taxon>Clastoptera</taxon>
    </lineage>
</organism>
<evidence type="ECO:0000256" key="4">
    <source>
        <dbReference type="ARBA" id="ARBA00022638"/>
    </source>
</evidence>
<dbReference type="PANTHER" id="PTHR11195">
    <property type="entry name" value="DESTABILASE-RELATED"/>
    <property type="match status" value="1"/>
</dbReference>
<evidence type="ECO:0000256" key="8">
    <source>
        <dbReference type="ARBA" id="ARBA00023295"/>
    </source>
</evidence>
<dbReference type="EMBL" id="GEDC01015235">
    <property type="protein sequence ID" value="JAS22063.1"/>
    <property type="molecule type" value="Transcribed_RNA"/>
</dbReference>
<feature type="chain" id="PRO_5008580555" description="lysozyme" evidence="10">
    <location>
        <begin position="18"/>
        <end position="169"/>
    </location>
</feature>
<keyword evidence="10" id="KW-0732">Signal</keyword>
<dbReference type="FunFam" id="1.10.530.10:FF:000019">
    <property type="entry name" value="lysozyme"/>
    <property type="match status" value="1"/>
</dbReference>
<keyword evidence="6" id="KW-0044">Antibiotic</keyword>
<dbReference type="EC" id="3.2.1.17" evidence="2"/>
<protein>
    <recommendedName>
        <fullName evidence="2">lysozyme</fullName>
        <ecNumber evidence="2">3.2.1.17</ecNumber>
    </recommendedName>
</protein>
<sequence length="169" mass="18659">MYTSGLLLIVIATTVLGVFVSNLTPICLRCLCHAASSCNHTIGCLGEYCGPFQVNKAYWEDAGKIVLPDDTPSRAGAFLDCAEDYMCAQQIVENYMSNFADDCNGDGVTDCDDFAMLHFNLKTDCKTSLEGTNFGRRYSTCRPTVEPPGVVPLRINSRDRTNRRPYFQG</sequence>
<dbReference type="InterPro" id="IPR023346">
    <property type="entry name" value="Lysozyme-like_dom_sf"/>
</dbReference>
<keyword evidence="4" id="KW-0081">Bacteriolytic enzyme</keyword>
<evidence type="ECO:0000313" key="11">
    <source>
        <dbReference type="EMBL" id="JAS15616.1"/>
    </source>
</evidence>
<evidence type="ECO:0000256" key="5">
    <source>
        <dbReference type="ARBA" id="ARBA00022801"/>
    </source>
</evidence>
<gene>
    <name evidence="12" type="ORF">g.26572</name>
    <name evidence="11" type="ORF">g.26573</name>
</gene>